<protein>
    <recommendedName>
        <fullName evidence="8 9">Dephospho-CoA kinase</fullName>
        <ecNumber evidence="8 9">2.7.1.24</ecNumber>
    </recommendedName>
    <alternativeName>
        <fullName evidence="8">Dephosphocoenzyme A kinase</fullName>
    </alternativeName>
</protein>
<dbReference type="InterPro" id="IPR027417">
    <property type="entry name" value="P-loop_NTPase"/>
</dbReference>
<dbReference type="OrthoDB" id="9812943at2"/>
<organism evidence="10 11">
    <name type="scientific">Geosporobacter subterraneus DSM 17957</name>
    <dbReference type="NCBI Taxonomy" id="1121919"/>
    <lineage>
        <taxon>Bacteria</taxon>
        <taxon>Bacillati</taxon>
        <taxon>Bacillota</taxon>
        <taxon>Clostridia</taxon>
        <taxon>Peptostreptococcales</taxon>
        <taxon>Thermotaleaceae</taxon>
        <taxon>Geosporobacter</taxon>
    </lineage>
</organism>
<dbReference type="PROSITE" id="PS51219">
    <property type="entry name" value="DPCK"/>
    <property type="match status" value="1"/>
</dbReference>
<comment type="pathway">
    <text evidence="8">Cofactor biosynthesis; coenzyme A biosynthesis; CoA from (R)-pantothenate: step 5/5.</text>
</comment>
<evidence type="ECO:0000256" key="2">
    <source>
        <dbReference type="ARBA" id="ARBA00022490"/>
    </source>
</evidence>
<evidence type="ECO:0000313" key="10">
    <source>
        <dbReference type="EMBL" id="SHJ21560.1"/>
    </source>
</evidence>
<dbReference type="Proteomes" id="UP000184536">
    <property type="component" value="Unassembled WGS sequence"/>
</dbReference>
<dbReference type="Pfam" id="PF01121">
    <property type="entry name" value="CoaE"/>
    <property type="match status" value="1"/>
</dbReference>
<dbReference type="HAMAP" id="MF_00376">
    <property type="entry name" value="Dephospho_CoA_kinase"/>
    <property type="match status" value="1"/>
</dbReference>
<dbReference type="GO" id="GO:0015937">
    <property type="term" value="P:coenzyme A biosynthetic process"/>
    <property type="evidence" value="ECO:0007669"/>
    <property type="project" value="UniProtKB-UniRule"/>
</dbReference>
<dbReference type="PANTHER" id="PTHR10695:SF46">
    <property type="entry name" value="BIFUNCTIONAL COENZYME A SYNTHASE-RELATED"/>
    <property type="match status" value="1"/>
</dbReference>
<dbReference type="EMBL" id="FQZV01000017">
    <property type="protein sequence ID" value="SHJ21560.1"/>
    <property type="molecule type" value="Genomic_DNA"/>
</dbReference>
<comment type="function">
    <text evidence="8">Catalyzes the phosphorylation of the 3'-hydroxyl group of dephosphocoenzyme A to form coenzyme A.</text>
</comment>
<evidence type="ECO:0000256" key="6">
    <source>
        <dbReference type="ARBA" id="ARBA00022840"/>
    </source>
</evidence>
<keyword evidence="5 8" id="KW-0418">Kinase</keyword>
<keyword evidence="3 8" id="KW-0808">Transferase</keyword>
<dbReference type="AlphaFoldDB" id="A0A1M6HH83"/>
<keyword evidence="11" id="KW-1185">Reference proteome</keyword>
<dbReference type="GO" id="GO:0005524">
    <property type="term" value="F:ATP binding"/>
    <property type="evidence" value="ECO:0007669"/>
    <property type="project" value="UniProtKB-UniRule"/>
</dbReference>
<dbReference type="UniPathway" id="UPA00241">
    <property type="reaction ID" value="UER00356"/>
</dbReference>
<dbReference type="FunFam" id="3.40.50.300:FF:000991">
    <property type="entry name" value="Dephospho-CoA kinase"/>
    <property type="match status" value="1"/>
</dbReference>
<evidence type="ECO:0000256" key="3">
    <source>
        <dbReference type="ARBA" id="ARBA00022679"/>
    </source>
</evidence>
<dbReference type="GO" id="GO:0005737">
    <property type="term" value="C:cytoplasm"/>
    <property type="evidence" value="ECO:0007669"/>
    <property type="project" value="UniProtKB-SubCell"/>
</dbReference>
<keyword evidence="4 8" id="KW-0547">Nucleotide-binding</keyword>
<name>A0A1M6HH83_9FIRM</name>
<evidence type="ECO:0000256" key="8">
    <source>
        <dbReference type="HAMAP-Rule" id="MF_00376"/>
    </source>
</evidence>
<comment type="catalytic activity">
    <reaction evidence="8">
        <text>3'-dephospho-CoA + ATP = ADP + CoA + H(+)</text>
        <dbReference type="Rhea" id="RHEA:18245"/>
        <dbReference type="ChEBI" id="CHEBI:15378"/>
        <dbReference type="ChEBI" id="CHEBI:30616"/>
        <dbReference type="ChEBI" id="CHEBI:57287"/>
        <dbReference type="ChEBI" id="CHEBI:57328"/>
        <dbReference type="ChEBI" id="CHEBI:456216"/>
        <dbReference type="EC" id="2.7.1.24"/>
    </reaction>
</comment>
<keyword evidence="2 8" id="KW-0963">Cytoplasm</keyword>
<dbReference type="Gene3D" id="3.40.50.300">
    <property type="entry name" value="P-loop containing nucleotide triphosphate hydrolases"/>
    <property type="match status" value="1"/>
</dbReference>
<dbReference type="GO" id="GO:0004140">
    <property type="term" value="F:dephospho-CoA kinase activity"/>
    <property type="evidence" value="ECO:0007669"/>
    <property type="project" value="UniProtKB-UniRule"/>
</dbReference>
<feature type="binding site" evidence="8">
    <location>
        <begin position="11"/>
        <end position="16"/>
    </location>
    <ligand>
        <name>ATP</name>
        <dbReference type="ChEBI" id="CHEBI:30616"/>
    </ligand>
</feature>
<accession>A0A1M6HH83</accession>
<evidence type="ECO:0000313" key="11">
    <source>
        <dbReference type="Proteomes" id="UP000184536"/>
    </source>
</evidence>
<keyword evidence="6 8" id="KW-0067">ATP-binding</keyword>
<keyword evidence="7 8" id="KW-0173">Coenzyme A biosynthesis</keyword>
<evidence type="ECO:0000256" key="5">
    <source>
        <dbReference type="ARBA" id="ARBA00022777"/>
    </source>
</evidence>
<reference evidence="11" key="1">
    <citation type="submission" date="2016-11" db="EMBL/GenBank/DDBJ databases">
        <authorList>
            <person name="Varghese N."/>
            <person name="Submissions S."/>
        </authorList>
    </citation>
    <scope>NUCLEOTIDE SEQUENCE [LARGE SCALE GENOMIC DNA]</scope>
    <source>
        <strain evidence="11">DSM 17957</strain>
    </source>
</reference>
<evidence type="ECO:0000256" key="9">
    <source>
        <dbReference type="NCBIfam" id="TIGR00152"/>
    </source>
</evidence>
<evidence type="ECO:0000256" key="4">
    <source>
        <dbReference type="ARBA" id="ARBA00022741"/>
    </source>
</evidence>
<dbReference type="SUPFAM" id="SSF52540">
    <property type="entry name" value="P-loop containing nucleoside triphosphate hydrolases"/>
    <property type="match status" value="1"/>
</dbReference>
<dbReference type="RefSeq" id="WP_110940725.1">
    <property type="nucleotide sequence ID" value="NZ_FQZV01000017.1"/>
</dbReference>
<dbReference type="EC" id="2.7.1.24" evidence="8 9"/>
<dbReference type="InterPro" id="IPR001977">
    <property type="entry name" value="Depp_CoAkinase"/>
</dbReference>
<dbReference type="STRING" id="1121919.SAMN02745975_01550"/>
<evidence type="ECO:0000256" key="1">
    <source>
        <dbReference type="ARBA" id="ARBA00009018"/>
    </source>
</evidence>
<proteinExistence type="inferred from homology"/>
<dbReference type="CDD" id="cd02022">
    <property type="entry name" value="DPCK"/>
    <property type="match status" value="1"/>
</dbReference>
<sequence>MKIIGLTGGIASGKSTVSNYLEALGFPVIDADLIAREIVEIGQPALEEIALTFGKQVLNEDGGLNRKALGEIVFSSEYLLKKLNRITHPRIINEITNRIELYRIKGKNSILFLDAALLIEMNMRKLVDEVWLVKVDQETQIRRLMNRDGFSVTEAKKRINAQMSMNEKEKYADVILDNNKGMDELYMQIQMQLARVTGNFSEG</sequence>
<comment type="subcellular location">
    <subcellularLocation>
        <location evidence="8">Cytoplasm</location>
    </subcellularLocation>
</comment>
<dbReference type="NCBIfam" id="TIGR00152">
    <property type="entry name" value="dephospho-CoA kinase"/>
    <property type="match status" value="1"/>
</dbReference>
<evidence type="ECO:0000256" key="7">
    <source>
        <dbReference type="ARBA" id="ARBA00022993"/>
    </source>
</evidence>
<dbReference type="PANTHER" id="PTHR10695">
    <property type="entry name" value="DEPHOSPHO-COA KINASE-RELATED"/>
    <property type="match status" value="1"/>
</dbReference>
<gene>
    <name evidence="8" type="primary">coaE</name>
    <name evidence="10" type="ORF">SAMN02745975_01550</name>
</gene>
<comment type="similarity">
    <text evidence="1 8">Belongs to the CoaE family.</text>
</comment>